<protein>
    <submittedName>
        <fullName evidence="2">Uncharacterized protein</fullName>
    </submittedName>
</protein>
<keyword evidence="3" id="KW-1185">Reference proteome</keyword>
<organism evidence="2 3">
    <name type="scientific">Forsythia ovata</name>
    <dbReference type="NCBI Taxonomy" id="205694"/>
    <lineage>
        <taxon>Eukaryota</taxon>
        <taxon>Viridiplantae</taxon>
        <taxon>Streptophyta</taxon>
        <taxon>Embryophyta</taxon>
        <taxon>Tracheophyta</taxon>
        <taxon>Spermatophyta</taxon>
        <taxon>Magnoliopsida</taxon>
        <taxon>eudicotyledons</taxon>
        <taxon>Gunneridae</taxon>
        <taxon>Pentapetalae</taxon>
        <taxon>asterids</taxon>
        <taxon>lamiids</taxon>
        <taxon>Lamiales</taxon>
        <taxon>Oleaceae</taxon>
        <taxon>Forsythieae</taxon>
        <taxon>Forsythia</taxon>
    </lineage>
</organism>
<evidence type="ECO:0000313" key="2">
    <source>
        <dbReference type="EMBL" id="KAL2508329.1"/>
    </source>
</evidence>
<evidence type="ECO:0000256" key="1">
    <source>
        <dbReference type="SAM" id="MobiDB-lite"/>
    </source>
</evidence>
<reference evidence="3" key="1">
    <citation type="submission" date="2024-07" db="EMBL/GenBank/DDBJ databases">
        <title>Two chromosome-level genome assemblies of Korean endemic species Abeliophyllum distichum and Forsythia ovata (Oleaceae).</title>
        <authorList>
            <person name="Jang H."/>
        </authorList>
    </citation>
    <scope>NUCLEOTIDE SEQUENCE [LARGE SCALE GENOMIC DNA]</scope>
</reference>
<dbReference type="EMBL" id="JBFOLJ010000009">
    <property type="protein sequence ID" value="KAL2508329.1"/>
    <property type="molecule type" value="Genomic_DNA"/>
</dbReference>
<accession>A0ABD1T6J8</accession>
<feature type="compositionally biased region" description="Basic and acidic residues" evidence="1">
    <location>
        <begin position="125"/>
        <end position="143"/>
    </location>
</feature>
<evidence type="ECO:0000313" key="3">
    <source>
        <dbReference type="Proteomes" id="UP001604277"/>
    </source>
</evidence>
<dbReference type="AlphaFoldDB" id="A0ABD1T6J8"/>
<name>A0ABD1T6J8_9LAMI</name>
<gene>
    <name evidence="2" type="ORF">Fot_31976</name>
</gene>
<proteinExistence type="predicted"/>
<sequence>MTQHEITQSDNLLGSQFISGLGIQLQDVQESSPRMATLAAGDGSNALEGCTSVIPDRKKGVWVNKQKHVVAVVRSKAIGPEIPGKKMFILKKRKKMRTSNERIFLGKKSAVSEESMEEFFNTENEAAKEKSMEDLNKEDAWQN</sequence>
<dbReference type="Proteomes" id="UP001604277">
    <property type="component" value="Unassembled WGS sequence"/>
</dbReference>
<feature type="region of interest" description="Disordered" evidence="1">
    <location>
        <begin position="122"/>
        <end position="143"/>
    </location>
</feature>
<comment type="caution">
    <text evidence="2">The sequence shown here is derived from an EMBL/GenBank/DDBJ whole genome shotgun (WGS) entry which is preliminary data.</text>
</comment>